<dbReference type="InterPro" id="IPR008952">
    <property type="entry name" value="Tetraspanin_EC2_sf"/>
</dbReference>
<evidence type="ECO:0000256" key="1">
    <source>
        <dbReference type="ARBA" id="ARBA00004141"/>
    </source>
</evidence>
<keyword evidence="2 5" id="KW-0812">Transmembrane</keyword>
<dbReference type="STRING" id="151549.A0A4C1UJC8"/>
<keyword evidence="4 5" id="KW-0472">Membrane</keyword>
<dbReference type="Gene3D" id="1.10.1450.10">
    <property type="entry name" value="Tetraspanin"/>
    <property type="match status" value="1"/>
</dbReference>
<evidence type="ECO:0000256" key="5">
    <source>
        <dbReference type="SAM" id="Phobius"/>
    </source>
</evidence>
<accession>A0A4C1UJC8</accession>
<keyword evidence="3 5" id="KW-1133">Transmembrane helix</keyword>
<sequence length="156" mass="17449">MALSTNCWKYLVLTFNFLFASGILILAVVLIEFGCFVWAMSVWEDTDITVKTAIRSYFNQTMSNPNSGDAIRWDRLQGKFQCCGISGPSDYTSVGHVPFSCCGVGPIDPINESYVANCNQIYQRGCSDLLYKYTERQLLWVAVIAFLASILQVISI</sequence>
<gene>
    <name evidence="6" type="ORF">EVAR_74959_1</name>
</gene>
<evidence type="ECO:0000256" key="3">
    <source>
        <dbReference type="ARBA" id="ARBA00022989"/>
    </source>
</evidence>
<dbReference type="OrthoDB" id="6239677at2759"/>
<feature type="transmembrane region" description="Helical" evidence="5">
    <location>
        <begin position="12"/>
        <end position="39"/>
    </location>
</feature>
<dbReference type="SUPFAM" id="SSF48652">
    <property type="entry name" value="Tetraspanin"/>
    <property type="match status" value="1"/>
</dbReference>
<proteinExistence type="predicted"/>
<dbReference type="Pfam" id="PF00335">
    <property type="entry name" value="Tetraspanin"/>
    <property type="match status" value="1"/>
</dbReference>
<evidence type="ECO:0000256" key="4">
    <source>
        <dbReference type="ARBA" id="ARBA00023136"/>
    </source>
</evidence>
<evidence type="ECO:0000313" key="7">
    <source>
        <dbReference type="Proteomes" id="UP000299102"/>
    </source>
</evidence>
<dbReference type="AlphaFoldDB" id="A0A4C1UJC8"/>
<dbReference type="EMBL" id="BGZK01000177">
    <property type="protein sequence ID" value="GBP26197.1"/>
    <property type="molecule type" value="Genomic_DNA"/>
</dbReference>
<keyword evidence="7" id="KW-1185">Reference proteome</keyword>
<evidence type="ECO:0000256" key="2">
    <source>
        <dbReference type="ARBA" id="ARBA00022692"/>
    </source>
</evidence>
<dbReference type="Proteomes" id="UP000299102">
    <property type="component" value="Unassembled WGS sequence"/>
</dbReference>
<evidence type="ECO:0000313" key="6">
    <source>
        <dbReference type="EMBL" id="GBP26197.1"/>
    </source>
</evidence>
<feature type="transmembrane region" description="Helical" evidence="5">
    <location>
        <begin position="137"/>
        <end position="154"/>
    </location>
</feature>
<dbReference type="InterPro" id="IPR018499">
    <property type="entry name" value="Tetraspanin/Peripherin"/>
</dbReference>
<name>A0A4C1UJC8_EUMVA</name>
<reference evidence="6 7" key="1">
    <citation type="journal article" date="2019" name="Commun. Biol.">
        <title>The bagworm genome reveals a unique fibroin gene that provides high tensile strength.</title>
        <authorList>
            <person name="Kono N."/>
            <person name="Nakamura H."/>
            <person name="Ohtoshi R."/>
            <person name="Tomita M."/>
            <person name="Numata K."/>
            <person name="Arakawa K."/>
        </authorList>
    </citation>
    <scope>NUCLEOTIDE SEQUENCE [LARGE SCALE GENOMIC DNA]</scope>
</reference>
<protein>
    <submittedName>
        <fullName evidence="6">23 kDa integral membrane protein</fullName>
    </submittedName>
</protein>
<organism evidence="6 7">
    <name type="scientific">Eumeta variegata</name>
    <name type="common">Bagworm moth</name>
    <name type="synonym">Eumeta japonica</name>
    <dbReference type="NCBI Taxonomy" id="151549"/>
    <lineage>
        <taxon>Eukaryota</taxon>
        <taxon>Metazoa</taxon>
        <taxon>Ecdysozoa</taxon>
        <taxon>Arthropoda</taxon>
        <taxon>Hexapoda</taxon>
        <taxon>Insecta</taxon>
        <taxon>Pterygota</taxon>
        <taxon>Neoptera</taxon>
        <taxon>Endopterygota</taxon>
        <taxon>Lepidoptera</taxon>
        <taxon>Glossata</taxon>
        <taxon>Ditrysia</taxon>
        <taxon>Tineoidea</taxon>
        <taxon>Psychidae</taxon>
        <taxon>Oiketicinae</taxon>
        <taxon>Eumeta</taxon>
    </lineage>
</organism>
<comment type="caution">
    <text evidence="6">The sequence shown here is derived from an EMBL/GenBank/DDBJ whole genome shotgun (WGS) entry which is preliminary data.</text>
</comment>
<dbReference type="CDD" id="cd03127">
    <property type="entry name" value="tetraspanin_LEL"/>
    <property type="match status" value="1"/>
</dbReference>
<dbReference type="GO" id="GO:0016020">
    <property type="term" value="C:membrane"/>
    <property type="evidence" value="ECO:0007669"/>
    <property type="project" value="UniProtKB-SubCell"/>
</dbReference>
<comment type="subcellular location">
    <subcellularLocation>
        <location evidence="1">Membrane</location>
        <topology evidence="1">Multi-pass membrane protein</topology>
    </subcellularLocation>
</comment>